<dbReference type="SUPFAM" id="SSF56349">
    <property type="entry name" value="DNA breaking-rejoining enzymes"/>
    <property type="match status" value="1"/>
</dbReference>
<dbReference type="PROSITE" id="PS51898">
    <property type="entry name" value="TYR_RECOMBINASE"/>
    <property type="match status" value="1"/>
</dbReference>
<dbReference type="PANTHER" id="PTHR30629:SF2">
    <property type="entry name" value="PROPHAGE INTEGRASE INTS-RELATED"/>
    <property type="match status" value="1"/>
</dbReference>
<dbReference type="PROSITE" id="PS51900">
    <property type="entry name" value="CB"/>
    <property type="match status" value="1"/>
</dbReference>
<organism evidence="8 9">
    <name type="scientific">Desulfovibrio litoralis DSM 11393</name>
    <dbReference type="NCBI Taxonomy" id="1121455"/>
    <lineage>
        <taxon>Bacteria</taxon>
        <taxon>Pseudomonadati</taxon>
        <taxon>Thermodesulfobacteriota</taxon>
        <taxon>Desulfovibrionia</taxon>
        <taxon>Desulfovibrionales</taxon>
        <taxon>Desulfovibrionaceae</taxon>
        <taxon>Desulfovibrio</taxon>
    </lineage>
</organism>
<name>A0A1M7T7F7_9BACT</name>
<dbReference type="InterPro" id="IPR002104">
    <property type="entry name" value="Integrase_catalytic"/>
</dbReference>
<keyword evidence="2" id="KW-0229">DNA integration</keyword>
<evidence type="ECO:0000256" key="4">
    <source>
        <dbReference type="ARBA" id="ARBA00023172"/>
    </source>
</evidence>
<feature type="domain" description="Core-binding (CB)" evidence="7">
    <location>
        <begin position="92"/>
        <end position="173"/>
    </location>
</feature>
<dbReference type="InterPro" id="IPR053876">
    <property type="entry name" value="Phage_int_M"/>
</dbReference>
<dbReference type="Pfam" id="PF13356">
    <property type="entry name" value="Arm-DNA-bind_3"/>
    <property type="match status" value="1"/>
</dbReference>
<feature type="domain" description="Tyr recombinase" evidence="6">
    <location>
        <begin position="196"/>
        <end position="375"/>
    </location>
</feature>
<dbReference type="OrthoDB" id="9775880at2"/>
<evidence type="ECO:0000256" key="5">
    <source>
        <dbReference type="PROSITE-ProRule" id="PRU01248"/>
    </source>
</evidence>
<evidence type="ECO:0000256" key="3">
    <source>
        <dbReference type="ARBA" id="ARBA00023125"/>
    </source>
</evidence>
<keyword evidence="4" id="KW-0233">DNA recombination</keyword>
<dbReference type="Gene3D" id="3.30.160.390">
    <property type="entry name" value="Integrase, DNA-binding domain"/>
    <property type="match status" value="1"/>
</dbReference>
<dbReference type="InterPro" id="IPR025166">
    <property type="entry name" value="Integrase_DNA_bind_dom"/>
</dbReference>
<accession>A0A1M7T7F7</accession>
<evidence type="ECO:0000313" key="8">
    <source>
        <dbReference type="EMBL" id="SHN66653.1"/>
    </source>
</evidence>
<dbReference type="Proteomes" id="UP000186469">
    <property type="component" value="Unassembled WGS sequence"/>
</dbReference>
<protein>
    <submittedName>
        <fullName evidence="8">Integrase</fullName>
    </submittedName>
</protein>
<gene>
    <name evidence="8" type="ORF">SAMN02745728_01669</name>
</gene>
<dbReference type="Pfam" id="PF00589">
    <property type="entry name" value="Phage_integrase"/>
    <property type="match status" value="1"/>
</dbReference>
<dbReference type="RefSeq" id="WP_072697359.1">
    <property type="nucleotide sequence ID" value="NZ_FRDI01000008.1"/>
</dbReference>
<dbReference type="PANTHER" id="PTHR30629">
    <property type="entry name" value="PROPHAGE INTEGRASE"/>
    <property type="match status" value="1"/>
</dbReference>
<dbReference type="Pfam" id="PF22022">
    <property type="entry name" value="Phage_int_M"/>
    <property type="match status" value="1"/>
</dbReference>
<dbReference type="EMBL" id="FRDI01000008">
    <property type="protein sequence ID" value="SHN66653.1"/>
    <property type="molecule type" value="Genomic_DNA"/>
</dbReference>
<proteinExistence type="inferred from homology"/>
<comment type="similarity">
    <text evidence="1">Belongs to the 'phage' integrase family.</text>
</comment>
<reference evidence="8 9" key="1">
    <citation type="submission" date="2016-12" db="EMBL/GenBank/DDBJ databases">
        <authorList>
            <person name="Song W.-J."/>
            <person name="Kurnit D.M."/>
        </authorList>
    </citation>
    <scope>NUCLEOTIDE SEQUENCE [LARGE SCALE GENOMIC DNA]</scope>
    <source>
        <strain evidence="8 9">DSM 11393</strain>
    </source>
</reference>
<dbReference type="AlphaFoldDB" id="A0A1M7T7F7"/>
<dbReference type="CDD" id="cd00801">
    <property type="entry name" value="INT_P4_C"/>
    <property type="match status" value="1"/>
</dbReference>
<dbReference type="InterPro" id="IPR038488">
    <property type="entry name" value="Integrase_DNA-bd_sf"/>
</dbReference>
<dbReference type="InterPro" id="IPR050808">
    <property type="entry name" value="Phage_Integrase"/>
</dbReference>
<evidence type="ECO:0000259" key="7">
    <source>
        <dbReference type="PROSITE" id="PS51900"/>
    </source>
</evidence>
<dbReference type="InterPro" id="IPR013762">
    <property type="entry name" value="Integrase-like_cat_sf"/>
</dbReference>
<dbReference type="GO" id="GO:0015074">
    <property type="term" value="P:DNA integration"/>
    <property type="evidence" value="ECO:0007669"/>
    <property type="project" value="UniProtKB-KW"/>
</dbReference>
<evidence type="ECO:0000259" key="6">
    <source>
        <dbReference type="PROSITE" id="PS51898"/>
    </source>
</evidence>
<dbReference type="InterPro" id="IPR011010">
    <property type="entry name" value="DNA_brk_join_enz"/>
</dbReference>
<evidence type="ECO:0000256" key="2">
    <source>
        <dbReference type="ARBA" id="ARBA00022908"/>
    </source>
</evidence>
<dbReference type="Gene3D" id="1.10.150.130">
    <property type="match status" value="1"/>
</dbReference>
<dbReference type="GO" id="GO:0006310">
    <property type="term" value="P:DNA recombination"/>
    <property type="evidence" value="ECO:0007669"/>
    <property type="project" value="UniProtKB-KW"/>
</dbReference>
<keyword evidence="3 5" id="KW-0238">DNA-binding</keyword>
<sequence>MALTEKEISSLKPKEKLYRKVDKDNLFIEVPPSGKKRWRFRFRFKGKDQGVSIGIYPEISLKDARLKAHEFKTMLLNGENPADRNKKKASEYTFKDIAVEFFENNAHRVTQNYKEDTFNRIQNHVFPFIGDMPIDTITVHHIIELLKQMERLKILETAKRMRQKIAEIFRYAIVLRLCDHNPAADLQGLIPPPVKKHYATITDEKEIAHLLRAIENYHGYAGTKLALKIAPYIFVRPDELAGAEWSEIDFEKAEWRIPAEKMKMKQTHIVPLARQVVELFQEAREISRSQYCFPSLRSQKRRITPDALRMALRTLGVTKEELTTHGFRAMASTLLNEQGYNRDWIERQLAHGERNSVRSAYNHAEFLNERRKMMQDWADYLDNLRDTLGIGHK</sequence>
<evidence type="ECO:0000313" key="9">
    <source>
        <dbReference type="Proteomes" id="UP000186469"/>
    </source>
</evidence>
<evidence type="ECO:0000256" key="1">
    <source>
        <dbReference type="ARBA" id="ARBA00008857"/>
    </source>
</evidence>
<dbReference type="InterPro" id="IPR010998">
    <property type="entry name" value="Integrase_recombinase_N"/>
</dbReference>
<keyword evidence="9" id="KW-1185">Reference proteome</keyword>
<dbReference type="Gene3D" id="1.10.443.10">
    <property type="entry name" value="Intergrase catalytic core"/>
    <property type="match status" value="1"/>
</dbReference>
<dbReference type="GO" id="GO:0003677">
    <property type="term" value="F:DNA binding"/>
    <property type="evidence" value="ECO:0007669"/>
    <property type="project" value="UniProtKB-UniRule"/>
</dbReference>
<dbReference type="InterPro" id="IPR044068">
    <property type="entry name" value="CB"/>
</dbReference>